<sequence>MDPDDRPQRPLDAVERQAHAWVVRLTSGEATAADGRRFRAWCESDPRHREAFGRARRQWEQVRLAGEQLPAAARQPVAPSPAQRWSRRAFLGAAIAAPASLVVVAAIRPPLGLWPSVTAMAADFHTGTGERLQIAPLPQLKIELDTQSSLRRRADAQGEGFELVQGQAAIETGAGLHLALFAGPGCVIADEGAVRLDVRNTHGQVRVTCLQGSARIEHPQGRLRLQPGQQTQYDERLSGVVAEAVASEVSAWTEGMLVFRRAPLREVVDEINRYRRGKVLLGESALARAPVSGRFRIDDPDAALEQLRLTMSLDLRRFPGGIAVLG</sequence>
<evidence type="ECO:0000313" key="4">
    <source>
        <dbReference type="Proteomes" id="UP000036890"/>
    </source>
</evidence>
<feature type="domain" description="FecR protein" evidence="1">
    <location>
        <begin position="124"/>
        <end position="214"/>
    </location>
</feature>
<dbReference type="PANTHER" id="PTHR30273">
    <property type="entry name" value="PERIPLASMIC SIGNAL SENSOR AND SIGMA FACTOR ACTIVATOR FECR-RELATED"/>
    <property type="match status" value="1"/>
</dbReference>
<accession>A0A0L8ACN5</accession>
<feature type="domain" description="FecR N-terminal" evidence="2">
    <location>
        <begin position="16"/>
        <end position="57"/>
    </location>
</feature>
<keyword evidence="3" id="KW-0418">Kinase</keyword>
<evidence type="ECO:0000313" key="3">
    <source>
        <dbReference type="EMBL" id="KOF00046.1"/>
    </source>
</evidence>
<dbReference type="GO" id="GO:0016301">
    <property type="term" value="F:kinase activity"/>
    <property type="evidence" value="ECO:0007669"/>
    <property type="project" value="UniProtKB-KW"/>
</dbReference>
<dbReference type="InterPro" id="IPR012373">
    <property type="entry name" value="Ferrdict_sens_TM"/>
</dbReference>
<dbReference type="Gene3D" id="2.60.120.1440">
    <property type="match status" value="1"/>
</dbReference>
<dbReference type="PIRSF" id="PIRSF018266">
    <property type="entry name" value="FecR"/>
    <property type="match status" value="1"/>
</dbReference>
<dbReference type="InterPro" id="IPR032623">
    <property type="entry name" value="FecR_N"/>
</dbReference>
<dbReference type="PANTHER" id="PTHR30273:SF2">
    <property type="entry name" value="PROTEIN FECR"/>
    <property type="match status" value="1"/>
</dbReference>
<organism evidence="3 4">
    <name type="scientific">Stenotrophomonas geniculata N1</name>
    <dbReference type="NCBI Taxonomy" id="1167641"/>
    <lineage>
        <taxon>Bacteria</taxon>
        <taxon>Pseudomonadati</taxon>
        <taxon>Pseudomonadota</taxon>
        <taxon>Gammaproteobacteria</taxon>
        <taxon>Lysobacterales</taxon>
        <taxon>Lysobacteraceae</taxon>
        <taxon>Stenotrophomonas</taxon>
    </lineage>
</organism>
<proteinExistence type="predicted"/>
<dbReference type="Proteomes" id="UP000036890">
    <property type="component" value="Unassembled WGS sequence"/>
</dbReference>
<reference evidence="3 4" key="1">
    <citation type="journal article" date="2012" name="J. Bacteriol.">
        <title>Genome sequence of a novel nicotine-degrading strain, Pseudomonas geniculata N1.</title>
        <authorList>
            <person name="Tang H."/>
            <person name="Yu H."/>
            <person name="Tai C."/>
            <person name="Huang K."/>
            <person name="Liu Y."/>
            <person name="Wang L."/>
            <person name="Yao Y."/>
            <person name="Wu G."/>
            <person name="Xu P."/>
        </authorList>
    </citation>
    <scope>NUCLEOTIDE SEQUENCE [LARGE SCALE GENOMIC DNA]</scope>
    <source>
        <strain evidence="3 4">N1</strain>
    </source>
</reference>
<dbReference type="Gene3D" id="3.55.50.30">
    <property type="match status" value="1"/>
</dbReference>
<dbReference type="RefSeq" id="WP_010485327.1">
    <property type="nucleotide sequence ID" value="NZ_AJLO02000015.1"/>
</dbReference>
<gene>
    <name evidence="3" type="ORF">W7K_06805</name>
</gene>
<dbReference type="AlphaFoldDB" id="A0A0L8ACN5"/>
<protein>
    <submittedName>
        <fullName evidence="3">Histidine kinase</fullName>
    </submittedName>
</protein>
<dbReference type="OrthoDB" id="8641865at2"/>
<comment type="caution">
    <text evidence="3">The sequence shown here is derived from an EMBL/GenBank/DDBJ whole genome shotgun (WGS) entry which is preliminary data.</text>
</comment>
<dbReference type="EMBL" id="AJLO02000015">
    <property type="protein sequence ID" value="KOF00046.1"/>
    <property type="molecule type" value="Genomic_DNA"/>
</dbReference>
<name>A0A0L8ACN5_9GAMM</name>
<evidence type="ECO:0000259" key="2">
    <source>
        <dbReference type="Pfam" id="PF16220"/>
    </source>
</evidence>
<evidence type="ECO:0000259" key="1">
    <source>
        <dbReference type="Pfam" id="PF04773"/>
    </source>
</evidence>
<dbReference type="Pfam" id="PF04773">
    <property type="entry name" value="FecR"/>
    <property type="match status" value="1"/>
</dbReference>
<dbReference type="InterPro" id="IPR006860">
    <property type="entry name" value="FecR"/>
</dbReference>
<dbReference type="Pfam" id="PF16220">
    <property type="entry name" value="DUF4880"/>
    <property type="match status" value="1"/>
</dbReference>
<keyword evidence="3" id="KW-0808">Transferase</keyword>
<dbReference type="GO" id="GO:0016989">
    <property type="term" value="F:sigma factor antagonist activity"/>
    <property type="evidence" value="ECO:0007669"/>
    <property type="project" value="TreeGrafter"/>
</dbReference>